<proteinExistence type="predicted"/>
<evidence type="ECO:0000256" key="2">
    <source>
        <dbReference type="SAM" id="SignalP"/>
    </source>
</evidence>
<dbReference type="PROSITE" id="PS51257">
    <property type="entry name" value="PROKAR_LIPOPROTEIN"/>
    <property type="match status" value="1"/>
</dbReference>
<keyword evidence="2" id="KW-0732">Signal</keyword>
<dbReference type="PANTHER" id="PTHR39335:SF1">
    <property type="entry name" value="BLL4220 PROTEIN"/>
    <property type="match status" value="1"/>
</dbReference>
<name>A0ABN1UF64_9ACTN</name>
<feature type="signal peptide" evidence="2">
    <location>
        <begin position="1"/>
        <end position="23"/>
    </location>
</feature>
<feature type="region of interest" description="Disordered" evidence="1">
    <location>
        <begin position="179"/>
        <end position="211"/>
    </location>
</feature>
<evidence type="ECO:0000256" key="1">
    <source>
        <dbReference type="SAM" id="MobiDB-lite"/>
    </source>
</evidence>
<dbReference type="Proteomes" id="UP001501371">
    <property type="component" value="Unassembled WGS sequence"/>
</dbReference>
<protein>
    <recommendedName>
        <fullName evidence="5">Lipoprotein</fullName>
    </recommendedName>
</protein>
<dbReference type="PANTHER" id="PTHR39335">
    <property type="entry name" value="BLL4220 PROTEIN"/>
    <property type="match status" value="1"/>
</dbReference>
<dbReference type="EMBL" id="BAAAKV010000001">
    <property type="protein sequence ID" value="GAA1148996.1"/>
    <property type="molecule type" value="Genomic_DNA"/>
</dbReference>
<sequence>MRSNIRTAATAVATAVLCAAALAGCSGDGGSSAAKKEGAADFAAASPSETMPHSPSPSVNVGKVSAVSGPLGKILVDGRGHTLYLFEADTKNKSNCSGQCAVDWPPLIVATKPVAGSGGVKAGWLSTITRSDGKKQVTYDGHPLYTFDLDKKPGEFKGQGLNQFGGKWYVLGVDGKKITTMPPGATTSPSHTGSPSPGETMSPSATGASPS</sequence>
<accession>A0ABN1UF64</accession>
<gene>
    <name evidence="3" type="ORF">GCM10009654_00190</name>
</gene>
<dbReference type="RefSeq" id="WP_344268204.1">
    <property type="nucleotide sequence ID" value="NZ_BAAAKV010000001.1"/>
</dbReference>
<evidence type="ECO:0000313" key="4">
    <source>
        <dbReference type="Proteomes" id="UP001501371"/>
    </source>
</evidence>
<feature type="compositionally biased region" description="Polar residues" evidence="1">
    <location>
        <begin position="201"/>
        <end position="211"/>
    </location>
</feature>
<comment type="caution">
    <text evidence="3">The sequence shown here is derived from an EMBL/GenBank/DDBJ whole genome shotgun (WGS) entry which is preliminary data.</text>
</comment>
<organism evidence="3 4">
    <name type="scientific">Streptomyces hebeiensis</name>
    <dbReference type="NCBI Taxonomy" id="229486"/>
    <lineage>
        <taxon>Bacteria</taxon>
        <taxon>Bacillati</taxon>
        <taxon>Actinomycetota</taxon>
        <taxon>Actinomycetes</taxon>
        <taxon>Kitasatosporales</taxon>
        <taxon>Streptomycetaceae</taxon>
        <taxon>Streptomyces</taxon>
    </lineage>
</organism>
<dbReference type="Pfam" id="PF03640">
    <property type="entry name" value="Lipoprotein_15"/>
    <property type="match status" value="2"/>
</dbReference>
<evidence type="ECO:0008006" key="5">
    <source>
        <dbReference type="Google" id="ProtNLM"/>
    </source>
</evidence>
<dbReference type="InterPro" id="IPR005297">
    <property type="entry name" value="Lipoprotein_repeat"/>
</dbReference>
<reference evidence="3 4" key="1">
    <citation type="journal article" date="2019" name="Int. J. Syst. Evol. Microbiol.">
        <title>The Global Catalogue of Microorganisms (GCM) 10K type strain sequencing project: providing services to taxonomists for standard genome sequencing and annotation.</title>
        <authorList>
            <consortium name="The Broad Institute Genomics Platform"/>
            <consortium name="The Broad Institute Genome Sequencing Center for Infectious Disease"/>
            <person name="Wu L."/>
            <person name="Ma J."/>
        </authorList>
    </citation>
    <scope>NUCLEOTIDE SEQUENCE [LARGE SCALE GENOMIC DNA]</scope>
    <source>
        <strain evidence="3 4">JCM 12696</strain>
    </source>
</reference>
<evidence type="ECO:0000313" key="3">
    <source>
        <dbReference type="EMBL" id="GAA1148996.1"/>
    </source>
</evidence>
<feature type="compositionally biased region" description="Low complexity" evidence="1">
    <location>
        <begin position="182"/>
        <end position="200"/>
    </location>
</feature>
<keyword evidence="4" id="KW-1185">Reference proteome</keyword>
<feature type="chain" id="PRO_5046334170" description="Lipoprotein" evidence="2">
    <location>
        <begin position="24"/>
        <end position="211"/>
    </location>
</feature>